<name>V4AYH7_LOTGI</name>
<dbReference type="RefSeq" id="XP_009050355.1">
    <property type="nucleotide sequence ID" value="XM_009052107.1"/>
</dbReference>
<dbReference type="OrthoDB" id="6236007at2759"/>
<sequence>MFPIRTYAVTLQDLYNFNSTFGDSLTAALDDGGSGQINITVSFPFFNKKHDKLYVNNNGVISFLKELKVYRPDDFPLQDATPIIAPFWADVDVTEGGQVWYREETNPQTLNIATKEVQRYYPKARKFKATWMFVATWDRVCFYGASGAGENKTNTFQAVLITNGKESFVIFNYQRIDWTTGSNSGGDTTTGLGGNPAQAGFNAGDKKTYYEIDGARKDTVINLTLTSNVNIPGKWFFKVDSAQIQGVCSNTGKLSGIKLTEQELILKIKKNSS</sequence>
<evidence type="ECO:0000313" key="2">
    <source>
        <dbReference type="EMBL" id="ESO98711.1"/>
    </source>
</evidence>
<dbReference type="STRING" id="225164.V4AYH7"/>
<accession>V4AYH7</accession>
<dbReference type="PANTHER" id="PTHR13802">
    <property type="entry name" value="MUCIN 4-RELATED"/>
    <property type="match status" value="1"/>
</dbReference>
<dbReference type="GO" id="GO:0007160">
    <property type="term" value="P:cell-matrix adhesion"/>
    <property type="evidence" value="ECO:0007669"/>
    <property type="project" value="InterPro"/>
</dbReference>
<gene>
    <name evidence="2" type="ORF">LOTGIDRAFT_113882</name>
</gene>
<reference evidence="2 3" key="1">
    <citation type="journal article" date="2013" name="Nature">
        <title>Insights into bilaterian evolution from three spiralian genomes.</title>
        <authorList>
            <person name="Simakov O."/>
            <person name="Marletaz F."/>
            <person name="Cho S.J."/>
            <person name="Edsinger-Gonzales E."/>
            <person name="Havlak P."/>
            <person name="Hellsten U."/>
            <person name="Kuo D.H."/>
            <person name="Larsson T."/>
            <person name="Lv J."/>
            <person name="Arendt D."/>
            <person name="Savage R."/>
            <person name="Osoegawa K."/>
            <person name="de Jong P."/>
            <person name="Grimwood J."/>
            <person name="Chapman J.A."/>
            <person name="Shapiro H."/>
            <person name="Aerts A."/>
            <person name="Otillar R.P."/>
            <person name="Terry A.Y."/>
            <person name="Boore J.L."/>
            <person name="Grigoriev I.V."/>
            <person name="Lindberg D.R."/>
            <person name="Seaver E.C."/>
            <person name="Weisblat D.A."/>
            <person name="Putnam N.H."/>
            <person name="Rokhsar D.S."/>
        </authorList>
    </citation>
    <scope>NUCLEOTIDE SEQUENCE [LARGE SCALE GENOMIC DNA]</scope>
</reference>
<feature type="domain" description="NIDO" evidence="1">
    <location>
        <begin position="86"/>
        <end position="242"/>
    </location>
</feature>
<organism evidence="2 3">
    <name type="scientific">Lottia gigantea</name>
    <name type="common">Giant owl limpet</name>
    <dbReference type="NCBI Taxonomy" id="225164"/>
    <lineage>
        <taxon>Eukaryota</taxon>
        <taxon>Metazoa</taxon>
        <taxon>Spiralia</taxon>
        <taxon>Lophotrochozoa</taxon>
        <taxon>Mollusca</taxon>
        <taxon>Gastropoda</taxon>
        <taxon>Patellogastropoda</taxon>
        <taxon>Lottioidea</taxon>
        <taxon>Lottiidae</taxon>
        <taxon>Lottia</taxon>
    </lineage>
</organism>
<dbReference type="InterPro" id="IPR051495">
    <property type="entry name" value="Epithelial_Barrier/Signaling"/>
</dbReference>
<proteinExistence type="predicted"/>
<dbReference type="HOGENOM" id="CLU_019305_0_1_1"/>
<dbReference type="PANTHER" id="PTHR13802:SF59">
    <property type="entry name" value="SUSHI DOMAIN-CONTAINING PROTEIN 2"/>
    <property type="match status" value="1"/>
</dbReference>
<protein>
    <recommendedName>
        <fullName evidence="1">NIDO domain-containing protein</fullName>
    </recommendedName>
</protein>
<dbReference type="KEGG" id="lgi:LOTGIDRAFT_113882"/>
<dbReference type="Proteomes" id="UP000030746">
    <property type="component" value="Unassembled WGS sequence"/>
</dbReference>
<dbReference type="AlphaFoldDB" id="V4AYH7"/>
<evidence type="ECO:0000313" key="3">
    <source>
        <dbReference type="Proteomes" id="UP000030746"/>
    </source>
</evidence>
<dbReference type="GeneID" id="20231017"/>
<dbReference type="Pfam" id="PF06119">
    <property type="entry name" value="NIDO"/>
    <property type="match status" value="1"/>
</dbReference>
<dbReference type="CTD" id="20231017"/>
<keyword evidence="3" id="KW-1185">Reference proteome</keyword>
<dbReference type="SMART" id="SM00539">
    <property type="entry name" value="NIDO"/>
    <property type="match status" value="1"/>
</dbReference>
<dbReference type="InterPro" id="IPR003886">
    <property type="entry name" value="NIDO_dom"/>
</dbReference>
<dbReference type="PROSITE" id="PS51220">
    <property type="entry name" value="NIDO"/>
    <property type="match status" value="1"/>
</dbReference>
<dbReference type="EMBL" id="KB201205">
    <property type="protein sequence ID" value="ESO98711.1"/>
    <property type="molecule type" value="Genomic_DNA"/>
</dbReference>
<dbReference type="OMA" id="WLFQVDK"/>
<evidence type="ECO:0000259" key="1">
    <source>
        <dbReference type="PROSITE" id="PS51220"/>
    </source>
</evidence>